<dbReference type="InterPro" id="IPR042099">
    <property type="entry name" value="ANL_N_sf"/>
</dbReference>
<dbReference type="EMBL" id="JABRWJ010000001">
    <property type="protein sequence ID" value="NRF65931.1"/>
    <property type="molecule type" value="Genomic_DNA"/>
</dbReference>
<dbReference type="InterPro" id="IPR045851">
    <property type="entry name" value="AMP-bd_C_sf"/>
</dbReference>
<dbReference type="RefSeq" id="WP_173120412.1">
    <property type="nucleotide sequence ID" value="NZ_JABRWJ010000001.1"/>
</dbReference>
<feature type="domain" description="AMP-dependent synthetase/ligase" evidence="1">
    <location>
        <begin position="30"/>
        <end position="419"/>
    </location>
</feature>
<keyword evidence="4" id="KW-1185">Reference proteome</keyword>
<evidence type="ECO:0000259" key="2">
    <source>
        <dbReference type="Pfam" id="PF13193"/>
    </source>
</evidence>
<dbReference type="Pfam" id="PF00501">
    <property type="entry name" value="AMP-binding"/>
    <property type="match status" value="1"/>
</dbReference>
<gene>
    <name evidence="3" type="ORF">HLB44_02910</name>
</gene>
<dbReference type="PROSITE" id="PS00455">
    <property type="entry name" value="AMP_BINDING"/>
    <property type="match status" value="1"/>
</dbReference>
<dbReference type="PANTHER" id="PTHR43767">
    <property type="entry name" value="LONG-CHAIN-FATTY-ACID--COA LIGASE"/>
    <property type="match status" value="1"/>
</dbReference>
<evidence type="ECO:0000313" key="4">
    <source>
        <dbReference type="Proteomes" id="UP000737171"/>
    </source>
</evidence>
<dbReference type="InterPro" id="IPR025110">
    <property type="entry name" value="AMP-bd_C"/>
</dbReference>
<keyword evidence="3" id="KW-0436">Ligase</keyword>
<comment type="caution">
    <text evidence="3">The sequence shown here is derived from an EMBL/GenBank/DDBJ whole genome shotgun (WGS) entry which is preliminary data.</text>
</comment>
<proteinExistence type="predicted"/>
<dbReference type="InterPro" id="IPR050237">
    <property type="entry name" value="ATP-dep_AMP-bd_enzyme"/>
</dbReference>
<sequence>MTDKPWLKSYPQGVRWDLDIEPMPLQRVLDASVARWPEQPALQFMGRRISYRELGELTDRAAKGLQQLGVKPGVHVGLFLPNTPHGVIAFFGILKAGGTVVNYSPLDAAKVLEHKIEDSETDLLFTLDLAVLYPQMAGMLGKTRLQRLIVGKLGEMTPMPDAVNAQMKAGQQLADVAWDDRHVRMAQLLDNDGQFTRYPVADPAQAIAVLQYTGGTTGQPKGAMLTHANLSAAAAQYVESTRDMHEVGVERFLCVLPPFHIYALTVNMLFGLSIGAELVLHARFDPKAALEDISARKITVFCGVPTMFTAVMDHPEVTKHDLRSLKFCASGGAPLPVEVGQRYAELTGCHLSEGWGMTETSPTGTFTPPTTAIKPGSCGIPLPRIEIKLLSLEDPTRYVPLGEKGEMCIKGPNVMKGYWKKPEATAEITTFDGFLRTGDVATMDGDGYVFIIDRCKDMLLCSGYNVYPRVLEEAIYLHPAASEVCVIGIPDAYRGQSPKAFVVLKPGALPCTLEQLQAFLKDKLGKHEMIQALEIRAALPKTAVGKLSKKDLVEEEARKRESAGALGEGAAA</sequence>
<evidence type="ECO:0000259" key="1">
    <source>
        <dbReference type="Pfam" id="PF00501"/>
    </source>
</evidence>
<evidence type="ECO:0000313" key="3">
    <source>
        <dbReference type="EMBL" id="NRF65931.1"/>
    </source>
</evidence>
<dbReference type="InterPro" id="IPR020845">
    <property type="entry name" value="AMP-binding_CS"/>
</dbReference>
<protein>
    <submittedName>
        <fullName evidence="3">Long-chain fatty acid--CoA ligase</fullName>
    </submittedName>
</protein>
<name>A0ABX2EA48_9BURK</name>
<organism evidence="3 4">
    <name type="scientific">Pseudaquabacterium terrae</name>
    <dbReference type="NCBI Taxonomy" id="2732868"/>
    <lineage>
        <taxon>Bacteria</taxon>
        <taxon>Pseudomonadati</taxon>
        <taxon>Pseudomonadota</taxon>
        <taxon>Betaproteobacteria</taxon>
        <taxon>Burkholderiales</taxon>
        <taxon>Sphaerotilaceae</taxon>
        <taxon>Pseudaquabacterium</taxon>
    </lineage>
</organism>
<reference evidence="3 4" key="1">
    <citation type="submission" date="2020-05" db="EMBL/GenBank/DDBJ databases">
        <title>Aquincola sp. isolate from soil.</title>
        <authorList>
            <person name="Han J."/>
            <person name="Kim D.-U."/>
        </authorList>
    </citation>
    <scope>NUCLEOTIDE SEQUENCE [LARGE SCALE GENOMIC DNA]</scope>
    <source>
        <strain evidence="3 4">S2</strain>
    </source>
</reference>
<dbReference type="PANTHER" id="PTHR43767:SF1">
    <property type="entry name" value="NONRIBOSOMAL PEPTIDE SYNTHASE PES1 (EUROFUNG)-RELATED"/>
    <property type="match status" value="1"/>
</dbReference>
<dbReference type="Gene3D" id="3.40.50.12780">
    <property type="entry name" value="N-terminal domain of ligase-like"/>
    <property type="match status" value="1"/>
</dbReference>
<dbReference type="Proteomes" id="UP000737171">
    <property type="component" value="Unassembled WGS sequence"/>
</dbReference>
<dbReference type="GO" id="GO:0016874">
    <property type="term" value="F:ligase activity"/>
    <property type="evidence" value="ECO:0007669"/>
    <property type="project" value="UniProtKB-KW"/>
</dbReference>
<dbReference type="Gene3D" id="3.30.300.30">
    <property type="match status" value="1"/>
</dbReference>
<dbReference type="CDD" id="cd05936">
    <property type="entry name" value="FC-FACS_FadD_like"/>
    <property type="match status" value="1"/>
</dbReference>
<dbReference type="InterPro" id="IPR000873">
    <property type="entry name" value="AMP-dep_synth/lig_dom"/>
</dbReference>
<dbReference type="Pfam" id="PF13193">
    <property type="entry name" value="AMP-binding_C"/>
    <property type="match status" value="1"/>
</dbReference>
<accession>A0ABX2EA48</accession>
<dbReference type="SUPFAM" id="SSF56801">
    <property type="entry name" value="Acetyl-CoA synthetase-like"/>
    <property type="match status" value="1"/>
</dbReference>
<feature type="domain" description="AMP-binding enzyme C-terminal" evidence="2">
    <location>
        <begin position="471"/>
        <end position="546"/>
    </location>
</feature>